<accession>A0A9X3CYX9</accession>
<dbReference type="Proteomes" id="UP001148482">
    <property type="component" value="Unassembled WGS sequence"/>
</dbReference>
<comment type="caution">
    <text evidence="2">The sequence shown here is derived from an EMBL/GenBank/DDBJ whole genome shotgun (WGS) entry which is preliminary data.</text>
</comment>
<dbReference type="AlphaFoldDB" id="A0A9X3CYX9"/>
<name>A0A9X3CYX9_9FLAO</name>
<feature type="transmembrane region" description="Helical" evidence="1">
    <location>
        <begin position="200"/>
        <end position="220"/>
    </location>
</feature>
<evidence type="ECO:0000256" key="1">
    <source>
        <dbReference type="SAM" id="Phobius"/>
    </source>
</evidence>
<protein>
    <recommendedName>
        <fullName evidence="4">YhhN-like protein</fullName>
    </recommendedName>
</protein>
<feature type="transmembrane region" description="Helical" evidence="1">
    <location>
        <begin position="32"/>
        <end position="48"/>
    </location>
</feature>
<dbReference type="EMBL" id="JAPJDA010000021">
    <property type="protein sequence ID" value="MCX2839067.1"/>
    <property type="molecule type" value="Genomic_DNA"/>
</dbReference>
<proteinExistence type="predicted"/>
<organism evidence="2 3">
    <name type="scientific">Salinimicrobium profundisediminis</name>
    <dbReference type="NCBI Taxonomy" id="2994553"/>
    <lineage>
        <taxon>Bacteria</taxon>
        <taxon>Pseudomonadati</taxon>
        <taxon>Bacteroidota</taxon>
        <taxon>Flavobacteriia</taxon>
        <taxon>Flavobacteriales</taxon>
        <taxon>Flavobacteriaceae</taxon>
        <taxon>Salinimicrobium</taxon>
    </lineage>
</organism>
<keyword evidence="1" id="KW-0472">Membrane</keyword>
<feature type="transmembrane region" description="Helical" evidence="1">
    <location>
        <begin position="174"/>
        <end position="194"/>
    </location>
</feature>
<reference evidence="2" key="1">
    <citation type="submission" date="2022-11" db="EMBL/GenBank/DDBJ databases">
        <title>Salinimicrobium profundisediminis sp. nov., isolated from deep-sea sediment of the Mariana Trench.</title>
        <authorList>
            <person name="Fu H."/>
        </authorList>
    </citation>
    <scope>NUCLEOTIDE SEQUENCE</scope>
    <source>
        <strain evidence="2">MT39</strain>
    </source>
</reference>
<keyword evidence="1" id="KW-0812">Transmembrane</keyword>
<sequence length="233" mass="27397">MKNYRNLLWAVFSVLLLLNLVGFSISDNEVFSWLRLLESVVLLSFLLRQHLLKDMYIIGAAFFFVILNVCVIHYEIPVFRRGYYLSGIFCYLFLVLHLWPELRKIRISLLEKIIFGTLFLLDGALVFYLKDIIREKFNDLFVEHLFLLYGCLSILLILAAVYYNNLYNNRSSLFFINAILFLVISDVTLFIAYYMELNLFYFPSALLYLFGITCLIKFSVIPKKEDLIPILKG</sequence>
<feature type="transmembrane region" description="Helical" evidence="1">
    <location>
        <begin position="55"/>
        <end position="76"/>
    </location>
</feature>
<feature type="transmembrane region" description="Helical" evidence="1">
    <location>
        <begin position="141"/>
        <end position="162"/>
    </location>
</feature>
<evidence type="ECO:0000313" key="2">
    <source>
        <dbReference type="EMBL" id="MCX2839067.1"/>
    </source>
</evidence>
<dbReference type="RefSeq" id="WP_266070381.1">
    <property type="nucleotide sequence ID" value="NZ_JAPJDA010000021.1"/>
</dbReference>
<keyword evidence="3" id="KW-1185">Reference proteome</keyword>
<evidence type="ECO:0008006" key="4">
    <source>
        <dbReference type="Google" id="ProtNLM"/>
    </source>
</evidence>
<gene>
    <name evidence="2" type="ORF">OQ279_13000</name>
</gene>
<evidence type="ECO:0000313" key="3">
    <source>
        <dbReference type="Proteomes" id="UP001148482"/>
    </source>
</evidence>
<feature type="transmembrane region" description="Helical" evidence="1">
    <location>
        <begin position="112"/>
        <end position="129"/>
    </location>
</feature>
<feature type="transmembrane region" description="Helical" evidence="1">
    <location>
        <begin position="82"/>
        <end position="100"/>
    </location>
</feature>
<keyword evidence="1" id="KW-1133">Transmembrane helix</keyword>